<gene>
    <name evidence="2" type="ORF">GCM10011571_11140</name>
</gene>
<dbReference type="FunFam" id="3.40.50.720:FF:000311">
    <property type="entry name" value="Ornithine cyclodeaminase"/>
    <property type="match status" value="1"/>
</dbReference>
<comment type="caution">
    <text evidence="2">The sequence shown here is derived from an EMBL/GenBank/DDBJ whole genome shotgun (WGS) entry which is preliminary data.</text>
</comment>
<dbReference type="GO" id="GO:0016491">
    <property type="term" value="F:oxidoreductase activity"/>
    <property type="evidence" value="ECO:0007669"/>
    <property type="project" value="UniProtKB-ARBA"/>
</dbReference>
<dbReference type="Gene3D" id="3.30.1780.10">
    <property type="entry name" value="ornithine cyclodeaminase, domain 1"/>
    <property type="match status" value="1"/>
</dbReference>
<name>A0A8J2VGT1_9BACL</name>
<evidence type="ECO:0000313" key="2">
    <source>
        <dbReference type="EMBL" id="GGE11553.1"/>
    </source>
</evidence>
<reference evidence="2" key="1">
    <citation type="journal article" date="2014" name="Int. J. Syst. Evol. Microbiol.">
        <title>Complete genome sequence of Corynebacterium casei LMG S-19264T (=DSM 44701T), isolated from a smear-ripened cheese.</title>
        <authorList>
            <consortium name="US DOE Joint Genome Institute (JGI-PGF)"/>
            <person name="Walter F."/>
            <person name="Albersmeier A."/>
            <person name="Kalinowski J."/>
            <person name="Ruckert C."/>
        </authorList>
    </citation>
    <scope>NUCLEOTIDE SEQUENCE</scope>
    <source>
        <strain evidence="2">CGMCC 1.15179</strain>
    </source>
</reference>
<dbReference type="AlphaFoldDB" id="A0A8J2VGT1"/>
<dbReference type="EMBL" id="BMHQ01000003">
    <property type="protein sequence ID" value="GGE11553.1"/>
    <property type="molecule type" value="Genomic_DNA"/>
</dbReference>
<evidence type="ECO:0000256" key="1">
    <source>
        <dbReference type="ARBA" id="ARBA00008903"/>
    </source>
</evidence>
<dbReference type="RefSeq" id="WP_188646915.1">
    <property type="nucleotide sequence ID" value="NZ_BMHQ01000003.1"/>
</dbReference>
<dbReference type="SUPFAM" id="SSF51735">
    <property type="entry name" value="NAD(P)-binding Rossmann-fold domains"/>
    <property type="match status" value="1"/>
</dbReference>
<reference evidence="2" key="2">
    <citation type="submission" date="2020-09" db="EMBL/GenBank/DDBJ databases">
        <authorList>
            <person name="Sun Q."/>
            <person name="Zhou Y."/>
        </authorList>
    </citation>
    <scope>NUCLEOTIDE SEQUENCE</scope>
    <source>
        <strain evidence="2">CGMCC 1.15179</strain>
    </source>
</reference>
<comment type="similarity">
    <text evidence="1">Belongs to the ornithine cyclodeaminase/mu-crystallin family.</text>
</comment>
<dbReference type="GO" id="GO:0005737">
    <property type="term" value="C:cytoplasm"/>
    <property type="evidence" value="ECO:0007669"/>
    <property type="project" value="TreeGrafter"/>
</dbReference>
<proteinExistence type="inferred from homology"/>
<dbReference type="Gene3D" id="3.40.50.720">
    <property type="entry name" value="NAD(P)-binding Rossmann-like Domain"/>
    <property type="match status" value="1"/>
</dbReference>
<dbReference type="PANTHER" id="PTHR13812">
    <property type="entry name" value="KETIMINE REDUCTASE MU-CRYSTALLIN"/>
    <property type="match status" value="1"/>
</dbReference>
<dbReference type="InterPro" id="IPR036291">
    <property type="entry name" value="NAD(P)-bd_dom_sf"/>
</dbReference>
<dbReference type="Pfam" id="PF02423">
    <property type="entry name" value="OCD_Mu_crystall"/>
    <property type="match status" value="1"/>
</dbReference>
<protein>
    <submittedName>
        <fullName evidence="2">Ornithine cyclodeaminase</fullName>
    </submittedName>
</protein>
<sequence>MLFIDAKRVRRLFQMAEGIRIIEETIRHWAEERAKAPPRTSIPVPEEDAAFLFMPAYLGDSRYAAVKVASVFPDNPRHGRPSIQSVTLLSDGKTGEHLAVIDSAWLTVMRTGALSGVAAKYLARKDASVLGVIGCGAQSTGQIAAIMVVRPIRKVMLYNRSPEKARRLSEKLQKEYPSLEEVRVMENPDETASLSDILVCSTTSATPVFDGHLLRPGTHVSAIGSYRPNMQEVDSVTLEKSDRIFADTLAGVMEEAGDFLIPMKEGRFFRDWIEGELKDLVLGTSPGRRSEKEITLFKSVGFSLPDAALAQLIYEKTKQSEKNTRIDGPCRTE</sequence>
<accession>A0A8J2VGT1</accession>
<organism evidence="2 3">
    <name type="scientific">Marinithermofilum abyssi</name>
    <dbReference type="NCBI Taxonomy" id="1571185"/>
    <lineage>
        <taxon>Bacteria</taxon>
        <taxon>Bacillati</taxon>
        <taxon>Bacillota</taxon>
        <taxon>Bacilli</taxon>
        <taxon>Bacillales</taxon>
        <taxon>Thermoactinomycetaceae</taxon>
        <taxon>Marinithermofilum</taxon>
    </lineage>
</organism>
<dbReference type="InterPro" id="IPR023401">
    <property type="entry name" value="ODC_N"/>
</dbReference>
<dbReference type="PIRSF" id="PIRSF001439">
    <property type="entry name" value="CryM"/>
    <property type="match status" value="1"/>
</dbReference>
<keyword evidence="3" id="KW-1185">Reference proteome</keyword>
<dbReference type="PANTHER" id="PTHR13812:SF19">
    <property type="entry name" value="KETIMINE REDUCTASE MU-CRYSTALLIN"/>
    <property type="match status" value="1"/>
</dbReference>
<dbReference type="GO" id="GO:0019752">
    <property type="term" value="P:carboxylic acid metabolic process"/>
    <property type="evidence" value="ECO:0007669"/>
    <property type="project" value="UniProtKB-ARBA"/>
</dbReference>
<dbReference type="Proteomes" id="UP000625210">
    <property type="component" value="Unassembled WGS sequence"/>
</dbReference>
<evidence type="ECO:0000313" key="3">
    <source>
        <dbReference type="Proteomes" id="UP000625210"/>
    </source>
</evidence>
<dbReference type="InterPro" id="IPR003462">
    <property type="entry name" value="ODC_Mu_crystall"/>
</dbReference>